<proteinExistence type="predicted"/>
<dbReference type="AlphaFoldDB" id="A0AAV7T4K1"/>
<dbReference type="PROSITE" id="PS50878">
    <property type="entry name" value="RT_POL"/>
    <property type="match status" value="1"/>
</dbReference>
<gene>
    <name evidence="3" type="ORF">NDU88_003036</name>
</gene>
<keyword evidence="4" id="KW-1185">Reference proteome</keyword>
<dbReference type="PANTHER" id="PTHR47510:SF3">
    <property type="entry name" value="ENDO_EXONUCLEASE_PHOSPHATASE DOMAIN-CONTAINING PROTEIN"/>
    <property type="match status" value="1"/>
</dbReference>
<name>A0AAV7T4K1_PLEWA</name>
<protein>
    <recommendedName>
        <fullName evidence="2">Reverse transcriptase domain-containing protein</fullName>
    </recommendedName>
</protein>
<feature type="region of interest" description="Disordered" evidence="1">
    <location>
        <begin position="146"/>
        <end position="197"/>
    </location>
</feature>
<evidence type="ECO:0000313" key="3">
    <source>
        <dbReference type="EMBL" id="KAJ1171165.1"/>
    </source>
</evidence>
<feature type="domain" description="Reverse transcriptase" evidence="2">
    <location>
        <begin position="502"/>
        <end position="634"/>
    </location>
</feature>
<dbReference type="EMBL" id="JANPWB010000007">
    <property type="protein sequence ID" value="KAJ1171165.1"/>
    <property type="molecule type" value="Genomic_DNA"/>
</dbReference>
<dbReference type="CDD" id="cd01650">
    <property type="entry name" value="RT_nLTR_like"/>
    <property type="match status" value="1"/>
</dbReference>
<reference evidence="3" key="1">
    <citation type="journal article" date="2022" name="bioRxiv">
        <title>Sequencing and chromosome-scale assembly of the giantPleurodeles waltlgenome.</title>
        <authorList>
            <person name="Brown T."/>
            <person name="Elewa A."/>
            <person name="Iarovenko S."/>
            <person name="Subramanian E."/>
            <person name="Araus A.J."/>
            <person name="Petzold A."/>
            <person name="Susuki M."/>
            <person name="Suzuki K.-i.T."/>
            <person name="Hayashi T."/>
            <person name="Toyoda A."/>
            <person name="Oliveira C."/>
            <person name="Osipova E."/>
            <person name="Leigh N.D."/>
            <person name="Simon A."/>
            <person name="Yun M.H."/>
        </authorList>
    </citation>
    <scope>NUCLEOTIDE SEQUENCE</scope>
    <source>
        <strain evidence="3">20211129_DDA</strain>
        <tissue evidence="3">Liver</tissue>
    </source>
</reference>
<comment type="caution">
    <text evidence="3">The sequence shown here is derived from an EMBL/GenBank/DDBJ whole genome shotgun (WGS) entry which is preliminary data.</text>
</comment>
<organism evidence="3 4">
    <name type="scientific">Pleurodeles waltl</name>
    <name type="common">Iberian ribbed newt</name>
    <dbReference type="NCBI Taxonomy" id="8319"/>
    <lineage>
        <taxon>Eukaryota</taxon>
        <taxon>Metazoa</taxon>
        <taxon>Chordata</taxon>
        <taxon>Craniata</taxon>
        <taxon>Vertebrata</taxon>
        <taxon>Euteleostomi</taxon>
        <taxon>Amphibia</taxon>
        <taxon>Batrachia</taxon>
        <taxon>Caudata</taxon>
        <taxon>Salamandroidea</taxon>
        <taxon>Salamandridae</taxon>
        <taxon>Pleurodelinae</taxon>
        <taxon>Pleurodeles</taxon>
    </lineage>
</organism>
<sequence length="634" mass="71969">MALRRRARGKPVCARPRLARTQRQNPWALHRTPPSLSYDAASLHALNNGRDQHCCQAAPKLTHGPFACRNCHFACDRTSKPTTTRPNHLRCILLNTCSARKHAVELWDLLDSTAPDVAFLTETWWNDSSAPDIAIAIPDGYKISRRDRTNGLRRRTRHRPQILPQDHHPHRRPLQHRRASTLPDPHQPQHHPQSDRNSTMLISNLKNLGLRQLVTPPTHATGHTLDTIFSTSDHVTFKDTTEPYWTDHHCIHFTYNKNTAHHHSRHLPRHNWGKVTEEQLLSTLSQKPANEPTDPDTAACNFRQWINNCANILTPLKKPPSNLASKKASWFTNELLASKRAYRKLEKKWLQERTPDNHVNLKDATRRHHHLIRTTKRASFKDRRDNNAHDSKELFRIVKELSTPNVNDIPPSQELCDSLAAFFHSKIADIYSSFNTPTTPTSVTTSNPSIANPITAWSNVDDATRKIMNSIHSGSPTDPCPHHIFNKADSIIAPQLRKIINASFETGTFPESWKHADINALLKKPKADPKDLKNFRPISLLPYPAKVAEKIVNLQLTRHIEDNNVLDPSQTGFRCNHSTETALIAATDDIRRQLDHAETSALILLDLSAAFDTVCHRTLLSRLQEAGLQEKALA</sequence>
<dbReference type="InterPro" id="IPR000477">
    <property type="entry name" value="RT_dom"/>
</dbReference>
<dbReference type="Pfam" id="PF00078">
    <property type="entry name" value="RVT_1"/>
    <property type="match status" value="1"/>
</dbReference>
<dbReference type="Proteomes" id="UP001066276">
    <property type="component" value="Chromosome 4_1"/>
</dbReference>
<evidence type="ECO:0000256" key="1">
    <source>
        <dbReference type="SAM" id="MobiDB-lite"/>
    </source>
</evidence>
<dbReference type="PANTHER" id="PTHR47510">
    <property type="entry name" value="REVERSE TRANSCRIPTASE DOMAIN-CONTAINING PROTEIN"/>
    <property type="match status" value="1"/>
</dbReference>
<feature type="compositionally biased region" description="Basic residues" evidence="1">
    <location>
        <begin position="168"/>
        <end position="179"/>
    </location>
</feature>
<evidence type="ECO:0000313" key="4">
    <source>
        <dbReference type="Proteomes" id="UP001066276"/>
    </source>
</evidence>
<accession>A0AAV7T4K1</accession>
<evidence type="ECO:0000259" key="2">
    <source>
        <dbReference type="PROSITE" id="PS50878"/>
    </source>
</evidence>
<feature type="compositionally biased region" description="Basic residues" evidence="1">
    <location>
        <begin position="151"/>
        <end position="160"/>
    </location>
</feature>